<keyword evidence="6" id="KW-1185">Reference proteome</keyword>
<evidence type="ECO:0000313" key="6">
    <source>
        <dbReference type="Proteomes" id="UP000188947"/>
    </source>
</evidence>
<dbReference type="OrthoDB" id="1007667at2"/>
<evidence type="ECO:0000256" key="2">
    <source>
        <dbReference type="ARBA" id="ARBA00023125"/>
    </source>
</evidence>
<keyword evidence="2" id="KW-0238">DNA-binding</keyword>
<gene>
    <name evidence="5" type="ORF">BMF97_02900</name>
</gene>
<evidence type="ECO:0000259" key="4">
    <source>
        <dbReference type="PROSITE" id="PS01124"/>
    </source>
</evidence>
<dbReference type="PROSITE" id="PS01124">
    <property type="entry name" value="HTH_ARAC_FAMILY_2"/>
    <property type="match status" value="1"/>
</dbReference>
<dbReference type="Gene3D" id="1.10.10.60">
    <property type="entry name" value="Homeodomain-like"/>
    <property type="match status" value="2"/>
</dbReference>
<name>A0A1T3K0R2_ELIME</name>
<dbReference type="RefSeq" id="WP_016200100.1">
    <property type="nucleotide sequence ID" value="NZ_CP014338.1"/>
</dbReference>
<keyword evidence="1" id="KW-0805">Transcription regulation</keyword>
<accession>A0A1T3K0R2</accession>
<feature type="domain" description="HTH araC/xylS-type" evidence="4">
    <location>
        <begin position="195"/>
        <end position="293"/>
    </location>
</feature>
<keyword evidence="3" id="KW-0804">Transcription</keyword>
<dbReference type="GeneID" id="48544737"/>
<dbReference type="InterPro" id="IPR020449">
    <property type="entry name" value="Tscrpt_reg_AraC-type_HTH"/>
</dbReference>
<dbReference type="eggNOG" id="COG2207">
    <property type="taxonomic scope" value="Bacteria"/>
</dbReference>
<reference evidence="5 6" key="1">
    <citation type="submission" date="2016-11" db="EMBL/GenBank/DDBJ databases">
        <title>Genome sequence and comparative genomic analysis of clinical strain Elizabethkingia meningoseptica 61421 PRCM.</title>
        <authorList>
            <person name="Wang M."/>
            <person name="Hu S."/>
            <person name="Cao L."/>
            <person name="Jiang T."/>
            <person name="Zhou Y."/>
            <person name="Ming D."/>
        </authorList>
    </citation>
    <scope>NUCLEOTIDE SEQUENCE [LARGE SCALE GENOMIC DNA]</scope>
    <source>
        <strain evidence="5 6">61421 PRCM</strain>
    </source>
</reference>
<dbReference type="InterPro" id="IPR018060">
    <property type="entry name" value="HTH_AraC"/>
</dbReference>
<dbReference type="InterPro" id="IPR009057">
    <property type="entry name" value="Homeodomain-like_sf"/>
</dbReference>
<dbReference type="KEGG" id="emg:BBD33_16880"/>
<dbReference type="EMBL" id="MPOG01000003">
    <property type="protein sequence ID" value="OOH97584.1"/>
    <property type="molecule type" value="Genomic_DNA"/>
</dbReference>
<evidence type="ECO:0000256" key="3">
    <source>
        <dbReference type="ARBA" id="ARBA00023163"/>
    </source>
</evidence>
<dbReference type="SUPFAM" id="SSF46689">
    <property type="entry name" value="Homeodomain-like"/>
    <property type="match status" value="1"/>
</dbReference>
<comment type="caution">
    <text evidence="5">The sequence shown here is derived from an EMBL/GenBank/DDBJ whole genome shotgun (WGS) entry which is preliminary data.</text>
</comment>
<dbReference type="AlphaFoldDB" id="A0A1T3K0R2"/>
<proteinExistence type="predicted"/>
<dbReference type="GO" id="GO:0043565">
    <property type="term" value="F:sequence-specific DNA binding"/>
    <property type="evidence" value="ECO:0007669"/>
    <property type="project" value="InterPro"/>
</dbReference>
<protein>
    <submittedName>
        <fullName evidence="5">AraC family transcriptional regulator</fullName>
    </submittedName>
</protein>
<sequence length="297" mass="34687">MESDFVSILTLEGAFKALKLPGVNRDILIHDLGKQNYHLEENLLYRSDFFCMILVKSGFLSYVSSGEYLTLSAGDVLFSPVLETFSIEYVSDDYIATYAFFTEQFTLKAGFNYHNLLNDLRQGYSLIISQKPELFQRMEYYSGEISRLNHEELEEHFKEEMIYHHFSLLLFEIANYIKKEGDSKNKISRDEDLTTKFFTLVKENYKQQHSVQFYAEQLFITRKYLSKVIKKTLNKTPKDVINQTLTIEAKLLLKRSNANINEIAASLSFSDQAMFSKFFKKQTGQSPSEYKIDDIFF</sequence>
<dbReference type="SMART" id="SM00342">
    <property type="entry name" value="HTH_ARAC"/>
    <property type="match status" value="1"/>
</dbReference>
<dbReference type="GO" id="GO:0003700">
    <property type="term" value="F:DNA-binding transcription factor activity"/>
    <property type="evidence" value="ECO:0007669"/>
    <property type="project" value="InterPro"/>
</dbReference>
<dbReference type="STRING" id="238.BBD35_01235"/>
<organism evidence="5 6">
    <name type="scientific">Elizabethkingia meningoseptica</name>
    <name type="common">Chryseobacterium meningosepticum</name>
    <dbReference type="NCBI Taxonomy" id="238"/>
    <lineage>
        <taxon>Bacteria</taxon>
        <taxon>Pseudomonadati</taxon>
        <taxon>Bacteroidota</taxon>
        <taxon>Flavobacteriia</taxon>
        <taxon>Flavobacteriales</taxon>
        <taxon>Weeksellaceae</taxon>
        <taxon>Elizabethkingia</taxon>
    </lineage>
</organism>
<evidence type="ECO:0000313" key="5">
    <source>
        <dbReference type="EMBL" id="OOH97584.1"/>
    </source>
</evidence>
<dbReference type="PANTHER" id="PTHR43280">
    <property type="entry name" value="ARAC-FAMILY TRANSCRIPTIONAL REGULATOR"/>
    <property type="match status" value="1"/>
</dbReference>
<evidence type="ECO:0000256" key="1">
    <source>
        <dbReference type="ARBA" id="ARBA00023015"/>
    </source>
</evidence>
<dbReference type="Proteomes" id="UP000188947">
    <property type="component" value="Unassembled WGS sequence"/>
</dbReference>
<dbReference type="Pfam" id="PF12833">
    <property type="entry name" value="HTH_18"/>
    <property type="match status" value="1"/>
</dbReference>
<dbReference type="PANTHER" id="PTHR43280:SF32">
    <property type="entry name" value="TRANSCRIPTIONAL REGULATORY PROTEIN"/>
    <property type="match status" value="1"/>
</dbReference>
<dbReference type="PRINTS" id="PR00032">
    <property type="entry name" value="HTHARAC"/>
</dbReference>